<accession>A0A2M8LEF6</accession>
<evidence type="ECO:0000256" key="4">
    <source>
        <dbReference type="ARBA" id="ARBA00035494"/>
    </source>
</evidence>
<dbReference type="AlphaFoldDB" id="A0A2M8LEF6"/>
<gene>
    <name evidence="7" type="ORF">COV04_02575</name>
</gene>
<evidence type="ECO:0000256" key="5">
    <source>
        <dbReference type="RuleBase" id="RU000660"/>
    </source>
</evidence>
<evidence type="ECO:0000256" key="1">
    <source>
        <dbReference type="ARBA" id="ARBA00008777"/>
    </source>
</evidence>
<dbReference type="SUPFAM" id="SSF64263">
    <property type="entry name" value="Prokaryotic ribosomal protein L17"/>
    <property type="match status" value="1"/>
</dbReference>
<dbReference type="GO" id="GO:0003735">
    <property type="term" value="F:structural constituent of ribosome"/>
    <property type="evidence" value="ECO:0007669"/>
    <property type="project" value="InterPro"/>
</dbReference>
<name>A0A2M8LEF6_9BACT</name>
<dbReference type="Gene3D" id="3.90.1030.10">
    <property type="entry name" value="Ribosomal protein L17"/>
    <property type="match status" value="1"/>
</dbReference>
<comment type="similarity">
    <text evidence="1 5">Belongs to the bacterial ribosomal protein bL17 family.</text>
</comment>
<dbReference type="Pfam" id="PF01196">
    <property type="entry name" value="Ribosomal_L17"/>
    <property type="match status" value="1"/>
</dbReference>
<evidence type="ECO:0000256" key="2">
    <source>
        <dbReference type="ARBA" id="ARBA00022980"/>
    </source>
</evidence>
<proteinExistence type="inferred from homology"/>
<dbReference type="GO" id="GO:0006412">
    <property type="term" value="P:translation"/>
    <property type="evidence" value="ECO:0007669"/>
    <property type="project" value="InterPro"/>
</dbReference>
<dbReference type="Proteomes" id="UP000231152">
    <property type="component" value="Unassembled WGS sequence"/>
</dbReference>
<dbReference type="InterPro" id="IPR036373">
    <property type="entry name" value="Ribosomal_bL17_sf"/>
</dbReference>
<dbReference type="PANTHER" id="PTHR14413">
    <property type="entry name" value="RIBOSOMAL PROTEIN L17"/>
    <property type="match status" value="1"/>
</dbReference>
<evidence type="ECO:0000313" key="8">
    <source>
        <dbReference type="Proteomes" id="UP000231152"/>
    </source>
</evidence>
<keyword evidence="2 5" id="KW-0689">Ribosomal protein</keyword>
<reference evidence="7 8" key="1">
    <citation type="submission" date="2017-09" db="EMBL/GenBank/DDBJ databases">
        <title>Depth-based differentiation of microbial function through sediment-hosted aquifers and enrichment of novel symbionts in the deep terrestrial subsurface.</title>
        <authorList>
            <person name="Probst A.J."/>
            <person name="Ladd B."/>
            <person name="Jarett J.K."/>
            <person name="Geller-Mcgrath D.E."/>
            <person name="Sieber C.M."/>
            <person name="Emerson J.B."/>
            <person name="Anantharaman K."/>
            <person name="Thomas B.C."/>
            <person name="Malmstrom R."/>
            <person name="Stieglmeier M."/>
            <person name="Klingl A."/>
            <person name="Woyke T."/>
            <person name="Ryan C.M."/>
            <person name="Banfield J.F."/>
        </authorList>
    </citation>
    <scope>NUCLEOTIDE SEQUENCE [LARGE SCALE GENOMIC DNA]</scope>
    <source>
        <strain evidence="7">CG10_big_fil_rev_8_21_14_0_10_48_11</strain>
    </source>
</reference>
<dbReference type="GO" id="GO:0022625">
    <property type="term" value="C:cytosolic large ribosomal subunit"/>
    <property type="evidence" value="ECO:0007669"/>
    <property type="project" value="TreeGrafter"/>
</dbReference>
<evidence type="ECO:0000313" key="7">
    <source>
        <dbReference type="EMBL" id="PJE75805.1"/>
    </source>
</evidence>
<organism evidence="7 8">
    <name type="scientific">Candidatus Uhrbacteria bacterium CG10_big_fil_rev_8_21_14_0_10_48_11</name>
    <dbReference type="NCBI Taxonomy" id="1975037"/>
    <lineage>
        <taxon>Bacteria</taxon>
        <taxon>Candidatus Uhriibacteriota</taxon>
    </lineage>
</organism>
<sequence>MRHRQKTKTLDRKKAPRELMLRNLVSSIILYEKVTTTLAKAKAVRGMVDTVITIAKKNDVTARRRLLQTLPVKNAVTKALEDLGPRYAKRDSGYTRITKTGSRQGDGASTATIELV</sequence>
<dbReference type="InterPro" id="IPR000456">
    <property type="entry name" value="Ribosomal_bL17"/>
</dbReference>
<dbReference type="NCBIfam" id="TIGR00059">
    <property type="entry name" value="L17"/>
    <property type="match status" value="1"/>
</dbReference>
<evidence type="ECO:0000256" key="6">
    <source>
        <dbReference type="RuleBase" id="RU000661"/>
    </source>
</evidence>
<keyword evidence="3 5" id="KW-0687">Ribonucleoprotein</keyword>
<evidence type="ECO:0000256" key="3">
    <source>
        <dbReference type="ARBA" id="ARBA00023274"/>
    </source>
</evidence>
<comment type="caution">
    <text evidence="7">The sequence shown here is derived from an EMBL/GenBank/DDBJ whole genome shotgun (WGS) entry which is preliminary data.</text>
</comment>
<dbReference type="EMBL" id="PFET01000009">
    <property type="protein sequence ID" value="PJE75805.1"/>
    <property type="molecule type" value="Genomic_DNA"/>
</dbReference>
<dbReference type="PANTHER" id="PTHR14413:SF16">
    <property type="entry name" value="LARGE RIBOSOMAL SUBUNIT PROTEIN BL17M"/>
    <property type="match status" value="1"/>
</dbReference>
<protein>
    <recommendedName>
        <fullName evidence="4 6">50S ribosomal protein L17</fullName>
    </recommendedName>
</protein>